<sequence>MHHLYYRGSPDSAEEAFVPVLGKESTLAAVKESQCLDICGVADEHGAVDANQLGAHCGAAPQIHETHTGIVILIGSRAYKVKKAVTTDFLDFSTVELRERACNREVFLNRRLARDSYLGVAHLTDPAGGSSEPVIVMRRYPDSARLATMVRAGVDVEPNLAAIAEALAVFHAAADRGAPISESGTANAVSARWEENLTVLAGFVGSVLTDQTLHEIRSLSNEFMRGRHSLFAERIEKGLIVDGHGDLMAEDIFCVPGGAVLLDCLEFDDHLRYVDCADDAAFLAMDLASLGRDDLAEYFIDQYTQSSAIDTPQSLWHFYVAYRAVVRAKVDCIRFTQGRPASADAAIAHLELAHRYLRAGAVRLIRIGGGPGTGKTTLAKALSERTGAQVISTDAVRRELQEQGVIAGEPGILDGGLYSTQNVAAVYETVLQRARKFLAWGQSVILDGTWRDPHQQERTRDLACQTHAVLHEFECHVPLSLTQNRIAHRGPTLSDATSDIAAALDVTARTSDTVLRIDTNRPVAESVAQIEAAFRLS</sequence>
<evidence type="ECO:0008006" key="3">
    <source>
        <dbReference type="Google" id="ProtNLM"/>
    </source>
</evidence>
<gene>
    <name evidence="1" type="ORF">EJ571_15425</name>
</gene>
<dbReference type="InterPro" id="IPR052732">
    <property type="entry name" value="Cell-binding_unc_protein"/>
</dbReference>
<dbReference type="InterPro" id="IPR027417">
    <property type="entry name" value="P-loop_NTPase"/>
</dbReference>
<dbReference type="Proteomes" id="UP000295627">
    <property type="component" value="Unassembled WGS sequence"/>
</dbReference>
<protein>
    <recommendedName>
        <fullName evidence="3">Adenylate kinase</fullName>
    </recommendedName>
</protein>
<dbReference type="InterPro" id="IPR011009">
    <property type="entry name" value="Kinase-like_dom_sf"/>
</dbReference>
<dbReference type="Gene3D" id="3.40.50.300">
    <property type="entry name" value="P-loop containing nucleotide triphosphate hydrolases"/>
    <property type="match status" value="1"/>
</dbReference>
<dbReference type="Pfam" id="PF13671">
    <property type="entry name" value="AAA_33"/>
    <property type="match status" value="1"/>
</dbReference>
<dbReference type="EMBL" id="RXLR01000017">
    <property type="protein sequence ID" value="TDH20184.1"/>
    <property type="molecule type" value="Genomic_DNA"/>
</dbReference>
<proteinExistence type="predicted"/>
<reference evidence="1 2" key="1">
    <citation type="journal article" date="2019" name="Sci. Rep.">
        <title>Extended insight into the Mycobacterium chelonae-abscessus complex through whole genome sequencing of Mycobacterium salmoniphilum outbreak and Mycobacterium salmoniphilum-like strains.</title>
        <authorList>
            <person name="Behra P.R.K."/>
            <person name="Das S."/>
            <person name="Pettersson B.M.F."/>
            <person name="Shirreff L."/>
            <person name="DuCote T."/>
            <person name="Jacobsson K.G."/>
            <person name="Ennis D.G."/>
            <person name="Kirsebom L.A."/>
        </authorList>
    </citation>
    <scope>NUCLEOTIDE SEQUENCE [LARGE SCALE GENOMIC DNA]</scope>
    <source>
        <strain evidence="1 2">DSM 45524</strain>
    </source>
</reference>
<accession>A0A4R5P9L1</accession>
<dbReference type="PANTHER" id="PTHR43883">
    <property type="entry name" value="SLR0207 PROTEIN"/>
    <property type="match status" value="1"/>
</dbReference>
<dbReference type="AlphaFoldDB" id="A0A4R5P9L1"/>
<comment type="caution">
    <text evidence="1">The sequence shown here is derived from an EMBL/GenBank/DDBJ whole genome shotgun (WGS) entry which is preliminary data.</text>
</comment>
<dbReference type="SUPFAM" id="SSF52540">
    <property type="entry name" value="P-loop containing nucleoside triphosphate hydrolases"/>
    <property type="match status" value="1"/>
</dbReference>
<evidence type="ECO:0000313" key="1">
    <source>
        <dbReference type="EMBL" id="TDH20184.1"/>
    </source>
</evidence>
<dbReference type="SUPFAM" id="SSF56112">
    <property type="entry name" value="Protein kinase-like (PK-like)"/>
    <property type="match status" value="1"/>
</dbReference>
<dbReference type="PANTHER" id="PTHR43883:SF1">
    <property type="entry name" value="GLUCONOKINASE"/>
    <property type="match status" value="1"/>
</dbReference>
<name>A0A4R5P9L1_9MYCO</name>
<organism evidence="1 2">
    <name type="scientific">Mycobacteroides franklinii</name>
    <dbReference type="NCBI Taxonomy" id="948102"/>
    <lineage>
        <taxon>Bacteria</taxon>
        <taxon>Bacillati</taxon>
        <taxon>Actinomycetota</taxon>
        <taxon>Actinomycetes</taxon>
        <taxon>Mycobacteriales</taxon>
        <taxon>Mycobacteriaceae</taxon>
        <taxon>Mycobacteroides</taxon>
    </lineage>
</organism>
<evidence type="ECO:0000313" key="2">
    <source>
        <dbReference type="Proteomes" id="UP000295627"/>
    </source>
</evidence>